<reference evidence="1" key="1">
    <citation type="submission" date="2021-02" db="EMBL/GenBank/DDBJ databases">
        <authorList>
            <person name="Dougan E. K."/>
            <person name="Rhodes N."/>
            <person name="Thang M."/>
            <person name="Chan C."/>
        </authorList>
    </citation>
    <scope>NUCLEOTIDE SEQUENCE</scope>
</reference>
<accession>A0A812N285</accession>
<evidence type="ECO:0000313" key="1">
    <source>
        <dbReference type="EMBL" id="CAE7292201.1"/>
    </source>
</evidence>
<name>A0A812N285_9DINO</name>
<dbReference type="AlphaFoldDB" id="A0A812N285"/>
<feature type="non-terminal residue" evidence="1">
    <location>
        <position position="518"/>
    </location>
</feature>
<dbReference type="OrthoDB" id="431130at2759"/>
<gene>
    <name evidence="1" type="ORF">SNEC2469_LOCUS7159</name>
</gene>
<evidence type="ECO:0000313" key="2">
    <source>
        <dbReference type="Proteomes" id="UP000601435"/>
    </source>
</evidence>
<dbReference type="EMBL" id="CAJNJA010012240">
    <property type="protein sequence ID" value="CAE7292201.1"/>
    <property type="molecule type" value="Genomic_DNA"/>
</dbReference>
<organism evidence="1 2">
    <name type="scientific">Symbiodinium necroappetens</name>
    <dbReference type="NCBI Taxonomy" id="1628268"/>
    <lineage>
        <taxon>Eukaryota</taxon>
        <taxon>Sar</taxon>
        <taxon>Alveolata</taxon>
        <taxon>Dinophyceae</taxon>
        <taxon>Suessiales</taxon>
        <taxon>Symbiodiniaceae</taxon>
        <taxon>Symbiodinium</taxon>
    </lineage>
</organism>
<keyword evidence="2" id="KW-1185">Reference proteome</keyword>
<protein>
    <submittedName>
        <fullName evidence="1">Uncharacterized protein</fullName>
    </submittedName>
</protein>
<sequence>FAICHVAAMKRNAKKHPYSDLDAFAARIAADEQRPTAAYIAAASHSGKSASVLVGFLRAIEQNTVDGQLSMNLSHYLHMPFANNSGNNHDSIDEDQLEKACGKRTKLREALGASYMRDCFKAQAFGQRFRFLRRLLHLHCEPTRYLQDWKPLWNFNTTKKLLQKDISTFTQRNPSGTLLVHVDEHRCMCPDPHFRKGAMRVLAELPGVQVLATYTDIPPLPQQKSSETCRRPIVCLLPDVGTIMKRRLPMQGIVENEAIQLRVATLRVTLGLALQKLLLAGLPLESSKIDQFLKDLKETLRNADNDVQGLEQCIQDCNKTWMDDSAEEQTSLVDLLCSIKENDRRVQEKRFPQVVALGDILTAPLEVLLRDGDDDSLSPANMLHVSCQKIFRQALTTSPRAAVTAGKILEYAYLWTLACRSYKFSRLDFDELLVPFQCKNVQPGYIFQENKSLDSAKVAEMQTATLYYAQGNHPCADMFFKDGAGALYLVDVGGTSEMSKAQKKIQKMDEVLMNESLA</sequence>
<proteinExistence type="predicted"/>
<dbReference type="Proteomes" id="UP000601435">
    <property type="component" value="Unassembled WGS sequence"/>
</dbReference>
<comment type="caution">
    <text evidence="1">The sequence shown here is derived from an EMBL/GenBank/DDBJ whole genome shotgun (WGS) entry which is preliminary data.</text>
</comment>